<dbReference type="Gene3D" id="3.20.20.140">
    <property type="entry name" value="Metal-dependent hydrolases"/>
    <property type="match status" value="1"/>
</dbReference>
<accession>A0A971M1R8</accession>
<name>A0A971M1R8_9BACT</name>
<comment type="similarity">
    <text evidence="1">Belongs to the metallo-dependent hydrolases superfamily. Adenine deaminase family.</text>
</comment>
<organism evidence="7 8">
    <name type="scientific">Syntrophorhabdus aromaticivorans</name>
    <dbReference type="NCBI Taxonomy" id="328301"/>
    <lineage>
        <taxon>Bacteria</taxon>
        <taxon>Pseudomonadati</taxon>
        <taxon>Thermodesulfobacteriota</taxon>
        <taxon>Syntrophorhabdia</taxon>
        <taxon>Syntrophorhabdales</taxon>
        <taxon>Syntrophorhabdaceae</taxon>
        <taxon>Syntrophorhabdus</taxon>
    </lineage>
</organism>
<dbReference type="Proteomes" id="UP000777265">
    <property type="component" value="Unassembled WGS sequence"/>
</dbReference>
<protein>
    <recommendedName>
        <fullName evidence="2">adenine deaminase</fullName>
        <ecNumber evidence="2">3.5.4.2</ecNumber>
    </recommendedName>
</protein>
<dbReference type="InterPro" id="IPR032466">
    <property type="entry name" value="Metal_Hydrolase"/>
</dbReference>
<evidence type="ECO:0000313" key="8">
    <source>
        <dbReference type="Proteomes" id="UP000777265"/>
    </source>
</evidence>
<evidence type="ECO:0000256" key="4">
    <source>
        <dbReference type="ARBA" id="ARBA00047720"/>
    </source>
</evidence>
<feature type="domain" description="Adenine deaminase C-terminal" evidence="6">
    <location>
        <begin position="410"/>
        <end position="574"/>
    </location>
</feature>
<keyword evidence="3" id="KW-0378">Hydrolase</keyword>
<dbReference type="PANTHER" id="PTHR11113:SF2">
    <property type="entry name" value="ADENINE DEAMINASE"/>
    <property type="match status" value="1"/>
</dbReference>
<dbReference type="Pfam" id="PF13382">
    <property type="entry name" value="Adenine_deam_C"/>
    <property type="match status" value="1"/>
</dbReference>
<gene>
    <name evidence="7" type="ORF">GXY80_02470</name>
</gene>
<dbReference type="Gene3D" id="2.30.40.10">
    <property type="entry name" value="Urease, subunit C, domain 1"/>
    <property type="match status" value="1"/>
</dbReference>
<comment type="caution">
    <text evidence="7">The sequence shown here is derived from an EMBL/GenBank/DDBJ whole genome shotgun (WGS) entry which is preliminary data.</text>
</comment>
<reference evidence="7" key="2">
    <citation type="submission" date="2020-01" db="EMBL/GenBank/DDBJ databases">
        <authorList>
            <person name="Campanaro S."/>
        </authorList>
    </citation>
    <scope>NUCLEOTIDE SEQUENCE</scope>
    <source>
        <strain evidence="7">AS06rmzACSIP_7</strain>
    </source>
</reference>
<dbReference type="GO" id="GO:0000034">
    <property type="term" value="F:adenine deaminase activity"/>
    <property type="evidence" value="ECO:0007669"/>
    <property type="project" value="UniProtKB-EC"/>
</dbReference>
<dbReference type="EC" id="3.5.4.2" evidence="2"/>
<dbReference type="SUPFAM" id="SSF51338">
    <property type="entry name" value="Composite domain of metallo-dependent hydrolases"/>
    <property type="match status" value="1"/>
</dbReference>
<evidence type="ECO:0000256" key="3">
    <source>
        <dbReference type="ARBA" id="ARBA00022801"/>
    </source>
</evidence>
<feature type="domain" description="Amidohydrolase-related" evidence="5">
    <location>
        <begin position="75"/>
        <end position="345"/>
    </location>
</feature>
<sequence length="578" mass="63259">MIEKSLADLKRLISVCNGEVSPDVLVEGAEVLDVHSGCPYPANIWISQSWIAYVGPKRPSIDKKTLMIDASGKVAVPGYIDAHGHADLFYNPAAFADFAVTRGATTVFSDAHDMVGAIGVGGFTEVLKVNDTFALKYLWGVPVTYPPHPGVEGGDLLSLDDIRQLFSAYRECAAVSEISSYMRILRNEDTILERLLVAKSFGRNIEGHTLGASYDKLSTLAAAGITSCHESTKEDDVRNRLRLGLYVMIRHSSIRSDLEALCPVIKDLPKDSIMLVSDGVFAHDLINRGYMDFVIGEAVRFGLAPIDAIKMCTLNPARYFKVDGEIGSITPGRIADILLLDHLENPTPGMVIERGRVAAEKGRPTRKPASFPNVGTMYNPYTFSAIDKDDLVVERKGRDRIPVISIVDRTVTGRIDVQVKTDGERVLPLRDLDMRKVLYTRRDRKQWGKGFVCGVGADIGGIALTIGHETHGLLVLGFDDDDMVLAANSVLGMGGGIALVDKGEVLDTFRLPYGAVMSDLGIDELARELEKINSIIRDRGSMLDDPLWTIGFLTFTSIVELRLTVSGIYDVRKGEIVF</sequence>
<evidence type="ECO:0000259" key="6">
    <source>
        <dbReference type="Pfam" id="PF13382"/>
    </source>
</evidence>
<proteinExistence type="inferred from homology"/>
<evidence type="ECO:0000256" key="2">
    <source>
        <dbReference type="ARBA" id="ARBA00012782"/>
    </source>
</evidence>
<evidence type="ECO:0000259" key="5">
    <source>
        <dbReference type="Pfam" id="PF01979"/>
    </source>
</evidence>
<dbReference type="PANTHER" id="PTHR11113">
    <property type="entry name" value="N-ACETYLGLUCOSAMINE-6-PHOSPHATE DEACETYLASE"/>
    <property type="match status" value="1"/>
</dbReference>
<dbReference type="AlphaFoldDB" id="A0A971M1R8"/>
<reference evidence="7" key="1">
    <citation type="journal article" date="2020" name="Biotechnol. Biofuels">
        <title>New insights from the biogas microbiome by comprehensive genome-resolved metagenomics of nearly 1600 species originating from multiple anaerobic digesters.</title>
        <authorList>
            <person name="Campanaro S."/>
            <person name="Treu L."/>
            <person name="Rodriguez-R L.M."/>
            <person name="Kovalovszki A."/>
            <person name="Ziels R.M."/>
            <person name="Maus I."/>
            <person name="Zhu X."/>
            <person name="Kougias P.G."/>
            <person name="Basile A."/>
            <person name="Luo G."/>
            <person name="Schluter A."/>
            <person name="Konstantinidis K.T."/>
            <person name="Angelidaki I."/>
        </authorList>
    </citation>
    <scope>NUCLEOTIDE SEQUENCE</scope>
    <source>
        <strain evidence="7">AS06rmzACSIP_7</strain>
    </source>
</reference>
<dbReference type="InterPro" id="IPR006680">
    <property type="entry name" value="Amidohydro-rel"/>
</dbReference>
<dbReference type="Pfam" id="PF01979">
    <property type="entry name" value="Amidohydro_1"/>
    <property type="match status" value="1"/>
</dbReference>
<evidence type="ECO:0000313" key="7">
    <source>
        <dbReference type="EMBL" id="NLW34333.1"/>
    </source>
</evidence>
<dbReference type="InterPro" id="IPR026912">
    <property type="entry name" value="Adenine_deam_C"/>
</dbReference>
<dbReference type="EMBL" id="JAAYEE010000040">
    <property type="protein sequence ID" value="NLW34333.1"/>
    <property type="molecule type" value="Genomic_DNA"/>
</dbReference>
<dbReference type="InterPro" id="IPR011059">
    <property type="entry name" value="Metal-dep_hydrolase_composite"/>
</dbReference>
<dbReference type="SUPFAM" id="SSF51556">
    <property type="entry name" value="Metallo-dependent hydrolases"/>
    <property type="match status" value="1"/>
</dbReference>
<comment type="catalytic activity">
    <reaction evidence="4">
        <text>adenine + H2O + H(+) = hypoxanthine + NH4(+)</text>
        <dbReference type="Rhea" id="RHEA:23688"/>
        <dbReference type="ChEBI" id="CHEBI:15377"/>
        <dbReference type="ChEBI" id="CHEBI:15378"/>
        <dbReference type="ChEBI" id="CHEBI:16708"/>
        <dbReference type="ChEBI" id="CHEBI:17368"/>
        <dbReference type="ChEBI" id="CHEBI:28938"/>
        <dbReference type="EC" id="3.5.4.2"/>
    </reaction>
</comment>
<evidence type="ECO:0000256" key="1">
    <source>
        <dbReference type="ARBA" id="ARBA00006773"/>
    </source>
</evidence>